<reference evidence="1 3" key="11">
    <citation type="journal article" date="2015" name="Genome Res.">
        <title>The Release 6 reference sequence of the Drosophila melanogaster genome.</title>
        <authorList>
            <person name="Hoskins R.A."/>
            <person name="Carlson J.W."/>
            <person name="Wan K.H."/>
            <person name="Park S."/>
            <person name="Mendez I."/>
            <person name="Galle S.E."/>
            <person name="Booth B.W."/>
            <person name="Pfeiffer B.D."/>
            <person name="George R.A."/>
            <person name="Svirskas R."/>
            <person name="Krzywinski M."/>
            <person name="Schein J."/>
            <person name="Accardo M.C."/>
            <person name="Damia E."/>
            <person name="Messina G."/>
            <person name="Mendez-Lago M."/>
            <person name="de Pablos B."/>
            <person name="Demakova O.V."/>
            <person name="Andreyeva E.N."/>
            <person name="Boldyreva L.V."/>
            <person name="Marra M."/>
            <person name="Carvalho A.B."/>
            <person name="Dimitri P."/>
            <person name="Villasante A."/>
            <person name="Zhimulev I.F."/>
            <person name="Rubin G.M."/>
            <person name="Karpen G.H."/>
            <person name="Celniker S.E."/>
        </authorList>
    </citation>
    <scope>NUCLEOTIDE SEQUENCE [LARGE SCALE GENOMIC DNA]</scope>
    <source>
        <strain evidence="3">Berkeley</strain>
    </source>
</reference>
<dbReference type="Proteomes" id="UP000000803">
    <property type="component" value="Chromosome X"/>
</dbReference>
<keyword evidence="3" id="KW-1185">Reference proteome</keyword>
<reference evidence="1 3" key="1">
    <citation type="journal article" date="2000" name="Science">
        <title>The genome sequence of Drosophila melanogaster.</title>
        <authorList>
            <person name="Adams M.D."/>
            <person name="Celniker S.E."/>
            <person name="Holt R.A."/>
            <person name="Evans C.A."/>
            <person name="Gocayne J.D."/>
            <person name="Amanatides P.G."/>
            <person name="Scherer S.E."/>
            <person name="Li P.W."/>
            <person name="Hoskins R.A."/>
            <person name="Galle R.F."/>
            <person name="George R.A."/>
            <person name="Lewis S.E."/>
            <person name="Richards S."/>
            <person name="Ashburner M."/>
            <person name="Henderson S.N."/>
            <person name="Sutton G.G."/>
            <person name="Wortman J.R."/>
            <person name="Yandell M.D."/>
            <person name="Zhang Q."/>
            <person name="Chen L.X."/>
            <person name="Brandon R.C."/>
            <person name="Rogers Y.H."/>
            <person name="Blazej R.G."/>
            <person name="Champe M."/>
            <person name="Pfeiffer B.D."/>
            <person name="Wan K.H."/>
            <person name="Doyle C."/>
            <person name="Baxter E.G."/>
            <person name="Helt G."/>
            <person name="Nelson C.R."/>
            <person name="Gabor G.L."/>
            <person name="Abril J.F."/>
            <person name="Agbayani A."/>
            <person name="An H.J."/>
            <person name="Andrews-Pfannkoch C."/>
            <person name="Baldwin D."/>
            <person name="Ballew R.M."/>
            <person name="Basu A."/>
            <person name="Baxendale J."/>
            <person name="Bayraktaroglu L."/>
            <person name="Beasley E.M."/>
            <person name="Beeson K.Y."/>
            <person name="Benos P.V."/>
            <person name="Berman B.P."/>
            <person name="Bhandari D."/>
            <person name="Bolshakov S."/>
            <person name="Borkova D."/>
            <person name="Botchan M.R."/>
            <person name="Bouck J."/>
            <person name="Brokstein P."/>
            <person name="Brottier P."/>
            <person name="Burtis K.C."/>
            <person name="Busam D.A."/>
            <person name="Butler H."/>
            <person name="Cadieu E."/>
            <person name="Center A."/>
            <person name="Chandra I."/>
            <person name="Cherry J.M."/>
            <person name="Cawley S."/>
            <person name="Dahlke C."/>
            <person name="Davenport L.B."/>
            <person name="Davies P."/>
            <person name="de Pablos B."/>
            <person name="Delcher A."/>
            <person name="Deng Z."/>
            <person name="Mays A.D."/>
            <person name="Dew I."/>
            <person name="Dietz S.M."/>
            <person name="Dodson K."/>
            <person name="Doup L.E."/>
            <person name="Downes M."/>
            <person name="Dugan-Rocha S."/>
            <person name="Dunkov B.C."/>
            <person name="Dunn P."/>
            <person name="Durbin K.J."/>
            <person name="Evangelista C.C."/>
            <person name="Ferraz C."/>
            <person name="Ferriera S."/>
            <person name="Fleischmann W."/>
            <person name="Fosler C."/>
            <person name="Gabrielian A.E."/>
            <person name="Garg N.S."/>
            <person name="Gelbart W.M."/>
            <person name="Glasser K."/>
            <person name="Glodek A."/>
            <person name="Gong F."/>
            <person name="Gorrell J.H."/>
            <person name="Gu Z."/>
            <person name="Guan P."/>
            <person name="Harris M."/>
            <person name="Harris N.L."/>
            <person name="Harvey D."/>
            <person name="Heiman T.J."/>
            <person name="Hernandez J.R."/>
            <person name="Houck J."/>
            <person name="Hostin D."/>
            <person name="Houston K.A."/>
            <person name="Howland T.J."/>
            <person name="Wei M.H."/>
            <person name="Ibegwam C."/>
            <person name="Jalali M."/>
            <person name="Kalush F."/>
            <person name="Karpen G.H."/>
            <person name="Ke Z."/>
            <person name="Kennison J.A."/>
            <person name="Ketchum K.A."/>
            <person name="Kimmel B.E."/>
            <person name="Kodira C.D."/>
            <person name="Kraft C."/>
            <person name="Kravitz S."/>
            <person name="Kulp D."/>
            <person name="Lai Z."/>
            <person name="Lasko P."/>
            <person name="Lei Y."/>
            <person name="Levitsky A.A."/>
            <person name="Li J."/>
            <person name="Li Z."/>
            <person name="Liang Y."/>
            <person name="Lin X."/>
            <person name="Liu X."/>
            <person name="Mattei B."/>
            <person name="McIntosh T.C."/>
            <person name="McLeod M.P."/>
            <person name="McPherson D."/>
            <person name="Merkulov G."/>
            <person name="Milshina N.V."/>
            <person name="Mobarry C."/>
            <person name="Morris J."/>
            <person name="Moshrefi A."/>
            <person name="Mount S.M."/>
            <person name="Moy M."/>
            <person name="Murphy B."/>
            <person name="Murphy L."/>
            <person name="Muzny D.M."/>
            <person name="Nelson D.L."/>
            <person name="Nelson D.R."/>
            <person name="Nelson K.A."/>
            <person name="Nixon K."/>
            <person name="Nusskern D.R."/>
            <person name="Pacleb J.M."/>
            <person name="Palazzolo M."/>
            <person name="Pittman G.S."/>
            <person name="Pan S."/>
            <person name="Pollard J."/>
            <person name="Puri V."/>
            <person name="Reese M.G."/>
            <person name="Reinert K."/>
            <person name="Remington K."/>
            <person name="Saunders R.D."/>
            <person name="Scheeler F."/>
            <person name="Shen H."/>
            <person name="Shue B.C."/>
            <person name="Siden-Kiamos I."/>
            <person name="Simpson M."/>
            <person name="Skupski M.P."/>
            <person name="Smith T."/>
            <person name="Spier E."/>
            <person name="Spradling A.C."/>
            <person name="Stapleton M."/>
            <person name="Strong R."/>
            <person name="Sun E."/>
            <person name="Svirskas R."/>
            <person name="Tector C."/>
            <person name="Turner R."/>
            <person name="Venter E."/>
            <person name="Wang A.H."/>
            <person name="Wang X."/>
            <person name="Wang Z.Y."/>
            <person name="Wassarman D.A."/>
            <person name="Weinstock G.M."/>
            <person name="Weissenbach J."/>
            <person name="Williams S.M."/>
            <person name="WoodageT"/>
            <person name="Worley K.C."/>
            <person name="Wu D."/>
            <person name="Yang S."/>
            <person name="Yao Q.A."/>
            <person name="Ye J."/>
            <person name="Yeh R.F."/>
            <person name="Zaveri J.S."/>
            <person name="Zhan M."/>
            <person name="Zhang G."/>
            <person name="Zhao Q."/>
            <person name="Zheng L."/>
            <person name="Zheng X.H."/>
            <person name="Zhong F.N."/>
            <person name="Zhong W."/>
            <person name="Zhou X."/>
            <person name="Zhu S."/>
            <person name="Zhu X."/>
            <person name="Smith H.O."/>
            <person name="Gibbs R.A."/>
            <person name="Myers E.W."/>
            <person name="Rubin G.M."/>
            <person name="Venter J.C."/>
        </authorList>
    </citation>
    <scope>NUCLEOTIDE SEQUENCE [LARGE SCALE GENOMIC DNA]</scope>
    <source>
        <strain evidence="3">Berkeley</strain>
    </source>
</reference>
<protein>
    <submittedName>
        <fullName evidence="1">Uncharacterized protein</fullName>
    </submittedName>
</protein>
<reference evidence="1 3" key="5">
    <citation type="journal article" date="2002" name="Genome Biol.">
        <title>Heterochromatic sequences in a Drosophila whole-genome shotgun assembly.</title>
        <authorList>
            <person name="Hoskins R.A."/>
            <person name="Smith C.D."/>
            <person name="Carlson J.W."/>
            <person name="Carvalho A.B."/>
            <person name="Halpern A."/>
            <person name="Kaminker J.S."/>
            <person name="Kennedy C."/>
            <person name="Mungall C.J."/>
            <person name="Sullivan B.A."/>
            <person name="Sutton G.G."/>
            <person name="Yasuhara J.C."/>
            <person name="Wakimoto B.T."/>
            <person name="Myers E.W."/>
            <person name="Celniker S.E."/>
            <person name="Rubin G.M."/>
            <person name="Karpen G.H."/>
        </authorList>
    </citation>
    <scope>NUCLEOTIDE SEQUENCE [LARGE SCALE GENOMIC DNA]</scope>
    <source>
        <strain evidence="3">Berkeley</strain>
    </source>
</reference>
<reference evidence="1 3" key="7">
    <citation type="journal article" date="2007" name="Science">
        <title>The Release 5.1 annotation of Drosophila melanogaster heterochromatin.</title>
        <authorList>
            <person name="Smith C.D."/>
            <person name="Shu S."/>
            <person name="Mungall C.J."/>
            <person name="Karpen G.H."/>
        </authorList>
    </citation>
    <scope>NUCLEOTIDE SEQUENCE [LARGE SCALE GENOMIC DNA]</scope>
    <source>
        <strain evidence="3">Berkeley</strain>
    </source>
</reference>
<reference evidence="1 3" key="4">
    <citation type="journal article" date="2002" name="Genome Biol.">
        <title>The transposable elements of the Drosophila melanogaster euchromatin: a genomics perspective.</title>
        <authorList>
            <person name="Kaminker J.S."/>
            <person name="Bergman C.M."/>
            <person name="Kronmiller B."/>
            <person name="Carlson J."/>
            <person name="Svirskas R."/>
            <person name="Patel S."/>
            <person name="Frise E."/>
            <person name="Wheeler D.A."/>
            <person name="Lewis S.E."/>
            <person name="Rubin G.M."/>
            <person name="Ashburner M."/>
            <person name="Celniker S.E."/>
        </authorList>
    </citation>
    <scope>NUCLEOTIDE SEQUENCE [LARGE SCALE GENOMIC DNA]</scope>
    <source>
        <strain evidence="3">Berkeley</strain>
    </source>
</reference>
<dbReference type="DNASU" id="318222"/>
<dbReference type="RefSeq" id="NP_726725.2">
    <property type="nucleotide sequence ID" value="NM_166877.3"/>
</dbReference>
<dbReference type="FlyBase" id="FBgn0052811">
    <property type="gene designation" value="CG32811"/>
</dbReference>
<reference evidence="1 3" key="2">
    <citation type="journal article" date="2002" name="Genome Biol.">
        <title>Finishing a whole-genome shotgun: release 3 of the Drosophila melanogaster euchromatic genome sequence.</title>
        <authorList>
            <person name="Celniker S.E."/>
            <person name="Wheeler D.A."/>
            <person name="Kronmiller B."/>
            <person name="Carlson J.W."/>
            <person name="Halpern A."/>
            <person name="Patel S."/>
            <person name="Adams M."/>
            <person name="Champe M."/>
            <person name="Dugan S.P."/>
            <person name="Frise E."/>
            <person name="Hodgson A."/>
            <person name="George R.A."/>
            <person name="Hoskins R.A."/>
            <person name="Laverty T."/>
            <person name="Muzny D.M."/>
            <person name="Nelson C.R."/>
            <person name="Pacleb J.M."/>
            <person name="Park S."/>
            <person name="Pfeiffer B.D."/>
            <person name="Richards S."/>
            <person name="Sodergren E.J."/>
            <person name="Svirskas R."/>
            <person name="Tabor P.E."/>
            <person name="Wan K."/>
            <person name="Stapleton M."/>
            <person name="Sutton G.G."/>
            <person name="Venter C."/>
            <person name="Weinstock G."/>
            <person name="Scherer S.E."/>
            <person name="Myers E.W."/>
            <person name="Gibbs R.A."/>
            <person name="Rubin G.M."/>
        </authorList>
    </citation>
    <scope>NUCLEOTIDE SEQUENCE [LARGE SCALE GENOMIC DNA]</scope>
    <source>
        <strain evidence="3">Berkeley</strain>
    </source>
</reference>
<evidence type="ECO:0000313" key="2">
    <source>
        <dbReference type="FlyBase" id="FBgn0052811"/>
    </source>
</evidence>
<dbReference type="AlphaFoldDB" id="R9PY44"/>
<reference evidence="1 3" key="9">
    <citation type="journal article" date="2015" name="G3 (Bethesda)">
        <title>Gene Model Annotations for Drosophila melanogaster: Impact of High-Throughput Data.</title>
        <authorList>
            <consortium name="FlyBase Consortium"/>
            <person name="Matthews B.B."/>
            <person name="Dos Santos G."/>
            <person name="Crosby M.A."/>
            <person name="Emmert D.B."/>
            <person name="St Pierre S.E."/>
            <person name="Gramates L.S."/>
            <person name="Zhou P."/>
            <person name="Schroeder A.J."/>
            <person name="Falls K."/>
            <person name="Strelets V."/>
            <person name="Russo S.M."/>
            <person name="Gelbart W.M."/>
            <person name="null"/>
        </authorList>
    </citation>
    <scope>NUCLEOTIDE SEQUENCE [LARGE SCALE GENOMIC DNA]</scope>
    <source>
        <strain evidence="3">Berkeley</strain>
    </source>
</reference>
<evidence type="ECO:0000313" key="3">
    <source>
        <dbReference type="Proteomes" id="UP000000803"/>
    </source>
</evidence>
<dbReference type="BioGRID-ORCS" id="318222">
    <property type="hits" value="0 hits in 1 CRISPR screen"/>
</dbReference>
<dbReference type="VEuPathDB" id="VectorBase:FBgn0052811"/>
<evidence type="ECO:0000313" key="1">
    <source>
        <dbReference type="EMBL" id="AAN09041.2"/>
    </source>
</evidence>
<dbReference type="EMBL" id="AE014298">
    <property type="protein sequence ID" value="AAN09041.2"/>
    <property type="molecule type" value="Genomic_DNA"/>
</dbReference>
<dbReference type="Bgee" id="FBgn0052811">
    <property type="expression patterns" value="Expressed in early-mid elongation-stage spermatid (Drosophila) in testis and 14 other cell types or tissues"/>
</dbReference>
<dbReference type="AGR" id="FB:FBgn0052811"/>
<dbReference type="PaxDb" id="7227-FBpp0292011"/>
<reference evidence="1 3" key="3">
    <citation type="journal article" date="2002" name="Genome Biol.">
        <title>Annotation of the Drosophila melanogaster euchromatic genome: a systematic review.</title>
        <authorList>
            <person name="Misra S."/>
            <person name="Crosby M.A."/>
            <person name="Mungall C.J."/>
            <person name="Matthews B.B."/>
            <person name="Campbell K.S."/>
            <person name="Hradecky P."/>
            <person name="Huang Y."/>
            <person name="Kaminker J.S."/>
            <person name="Millburn G.H."/>
            <person name="Prochnik S.E."/>
            <person name="Smith C.D."/>
            <person name="Tupy J.L."/>
            <person name="Whitfied E.J."/>
            <person name="Bayraktaroglu L."/>
            <person name="Berman B.P."/>
            <person name="Bettencourt B.R."/>
            <person name="Celniker S.E."/>
            <person name="de Grey A.D."/>
            <person name="Drysdale R.A."/>
            <person name="Harris N.L."/>
            <person name="Richter J."/>
            <person name="Russo S."/>
            <person name="Schroeder A.J."/>
            <person name="Shu S.Q."/>
            <person name="Stapleton M."/>
            <person name="Yamada C."/>
            <person name="Ashburner M."/>
            <person name="Gelbart W.M."/>
            <person name="Rubin G.M."/>
            <person name="Lewis S.E."/>
        </authorList>
    </citation>
    <scope>GENOME REANNOTATION</scope>
    <source>
        <strain evidence="3">Berkeley</strain>
    </source>
</reference>
<reference evidence="1 3" key="8">
    <citation type="journal article" date="2007" name="Science">
        <title>Sequence finishing and mapping of Drosophila melanogaster heterochromatin.</title>
        <authorList>
            <person name="Hoskins R.A."/>
            <person name="Carlson J.W."/>
            <person name="Kennedy C."/>
            <person name="Acevedo D."/>
            <person name="Evans-Holm M."/>
            <person name="Frise E."/>
            <person name="Wan K.H."/>
            <person name="Park S."/>
            <person name="Mendez-Lago M."/>
            <person name="Rossi F."/>
            <person name="Villasante A."/>
            <person name="Dimitri P."/>
            <person name="Karpen G.H."/>
            <person name="Celniker S.E."/>
        </authorList>
    </citation>
    <scope>NUCLEOTIDE SEQUENCE [LARGE SCALE GENOMIC DNA]</scope>
    <source>
        <strain evidence="3">Berkeley</strain>
    </source>
</reference>
<gene>
    <name evidence="1" type="primary">Dmel\CG32811</name>
    <name evidence="1 2" type="ORF">CG32811</name>
    <name evidence="1" type="ORF">Dmel_CG32811</name>
</gene>
<dbReference type="ExpressionAtlas" id="R9PY44">
    <property type="expression patterns" value="baseline and differential"/>
</dbReference>
<proteinExistence type="predicted"/>
<reference evidence="1 3" key="10">
    <citation type="journal article" date="2015" name="G3 (Bethesda)">
        <title>Gene Model Annotations for Drosophila melanogaster: The Rule-Benders.</title>
        <authorList>
            <consortium name="FlyBase Consortium"/>
            <person name="Crosby M.A."/>
            <person name="Gramates L.S."/>
            <person name="Dos Santos G."/>
            <person name="Matthews B.B."/>
            <person name="St Pierre S.E."/>
            <person name="Zhou P."/>
            <person name="Schroeder A.J."/>
            <person name="Falls K."/>
            <person name="Emmert D.B."/>
            <person name="Russo S.M."/>
            <person name="Gelbart W.M."/>
            <person name="null"/>
        </authorList>
    </citation>
    <scope>NUCLEOTIDE SEQUENCE [LARGE SCALE GENOMIC DNA]</scope>
    <source>
        <strain evidence="3">Berkeley</strain>
    </source>
</reference>
<name>R9PY44_DROME</name>
<dbReference type="KEGG" id="dme:Dmel_CG32811"/>
<accession>R9PY44</accession>
<dbReference type="GeneID" id="318222"/>
<reference evidence="1 3" key="6">
    <citation type="journal article" date="2005" name="PLoS Comput. Biol.">
        <title>Combined evidence annotation of transposable elements in genome sequences.</title>
        <authorList>
            <person name="Quesneville H."/>
            <person name="Bergman C.M."/>
            <person name="Andrieu O."/>
            <person name="Autard D."/>
            <person name="Nouaud D."/>
            <person name="Ashburner M."/>
            <person name="Anxolabehere D."/>
        </authorList>
    </citation>
    <scope>NUCLEOTIDE SEQUENCE [LARGE SCALE GENOMIC DNA]</scope>
    <source>
        <strain evidence="3">Berkeley</strain>
    </source>
</reference>
<dbReference type="HOGENOM" id="CLU_2640708_0_0_1"/>
<sequence length="77" mass="9035">MDLIVPPNGLYEMPHQPEYPDYEAMRRPVESLRMVKQKEVLVDRELEFFFNTEDITKVNSEVFRGVTSGHSTEFGTR</sequence>
<dbReference type="OrthoDB" id="7868137at2759"/>
<organism evidence="1 3">
    <name type="scientific">Drosophila melanogaster</name>
    <name type="common">Fruit fly</name>
    <dbReference type="NCBI Taxonomy" id="7227"/>
    <lineage>
        <taxon>Eukaryota</taxon>
        <taxon>Metazoa</taxon>
        <taxon>Ecdysozoa</taxon>
        <taxon>Arthropoda</taxon>
        <taxon>Hexapoda</taxon>
        <taxon>Insecta</taxon>
        <taxon>Pterygota</taxon>
        <taxon>Neoptera</taxon>
        <taxon>Endopterygota</taxon>
        <taxon>Diptera</taxon>
        <taxon>Brachycera</taxon>
        <taxon>Muscomorpha</taxon>
        <taxon>Ephydroidea</taxon>
        <taxon>Drosophilidae</taxon>
        <taxon>Drosophila</taxon>
        <taxon>Sophophora</taxon>
    </lineage>
</organism>
<dbReference type="InParanoid" id="R9PY44"/>